<evidence type="ECO:0000313" key="6">
    <source>
        <dbReference type="Proteomes" id="UP000275368"/>
    </source>
</evidence>
<organism evidence="5 6">
    <name type="scientific">Paenibacillus baekrokdamisoli</name>
    <dbReference type="NCBI Taxonomy" id="1712516"/>
    <lineage>
        <taxon>Bacteria</taxon>
        <taxon>Bacillati</taxon>
        <taxon>Bacillota</taxon>
        <taxon>Bacilli</taxon>
        <taxon>Bacillales</taxon>
        <taxon>Paenibacillaceae</taxon>
        <taxon>Paenibacillus</taxon>
    </lineage>
</organism>
<dbReference type="CDD" id="cd00340">
    <property type="entry name" value="GSH_Peroxidase"/>
    <property type="match status" value="1"/>
</dbReference>
<evidence type="ECO:0000256" key="2">
    <source>
        <dbReference type="ARBA" id="ARBA00022559"/>
    </source>
</evidence>
<dbReference type="PIRSF" id="PIRSF000303">
    <property type="entry name" value="Glutathion_perox"/>
    <property type="match status" value="1"/>
</dbReference>
<evidence type="ECO:0000256" key="4">
    <source>
        <dbReference type="RuleBase" id="RU000499"/>
    </source>
</evidence>
<reference evidence="5 6" key="1">
    <citation type="submission" date="2018-11" db="EMBL/GenBank/DDBJ databases">
        <title>Complete genome sequence of Paenibacillus baekrokdamisoli strain KCTC 33723.</title>
        <authorList>
            <person name="Kang S.W."/>
            <person name="Lee K.C."/>
            <person name="Kim K.K."/>
            <person name="Kim J.S."/>
            <person name="Kim D.S."/>
            <person name="Ko S.H."/>
            <person name="Yang S.H."/>
            <person name="Lee J.S."/>
        </authorList>
    </citation>
    <scope>NUCLEOTIDE SEQUENCE [LARGE SCALE GENOMIC DNA]</scope>
    <source>
        <strain evidence="5 6">KCTC 33723</strain>
    </source>
</reference>
<dbReference type="AlphaFoldDB" id="A0A3G9IN55"/>
<evidence type="ECO:0000313" key="5">
    <source>
        <dbReference type="EMBL" id="BBH20307.1"/>
    </source>
</evidence>
<dbReference type="PRINTS" id="PR01011">
    <property type="entry name" value="GLUTPROXDASE"/>
</dbReference>
<keyword evidence="6" id="KW-1185">Reference proteome</keyword>
<dbReference type="Proteomes" id="UP000275368">
    <property type="component" value="Chromosome"/>
</dbReference>
<dbReference type="KEGG" id="pbk:Back11_16520"/>
<proteinExistence type="inferred from homology"/>
<dbReference type="GO" id="GO:0004601">
    <property type="term" value="F:peroxidase activity"/>
    <property type="evidence" value="ECO:0007669"/>
    <property type="project" value="UniProtKB-KW"/>
</dbReference>
<dbReference type="PANTHER" id="PTHR11592">
    <property type="entry name" value="GLUTATHIONE PEROXIDASE"/>
    <property type="match status" value="1"/>
</dbReference>
<sequence>MSIYEFQATTINGTPIELSAYRGQVLLIINTASKCSYSRQFADLQSLYESHREQGFEILGFPCNQFNQKEPGSNTEVQAFCEIDYGVTFPLFEKIDVRGSSAHPLFQYLTQQSPFQGFDTQTVGGQTMQDFLQEKYPEIYAGDGVKWNFSKFLIDRNGLVKARFETPTEPHELEPAIDLLL</sequence>
<dbReference type="SUPFAM" id="SSF52833">
    <property type="entry name" value="Thioredoxin-like"/>
    <property type="match status" value="1"/>
</dbReference>
<dbReference type="OrthoDB" id="9789406at2"/>
<dbReference type="PANTHER" id="PTHR11592:SF78">
    <property type="entry name" value="GLUTATHIONE PEROXIDASE"/>
    <property type="match status" value="1"/>
</dbReference>
<name>A0A3G9IN55_9BACL</name>
<gene>
    <name evidence="5" type="ORF">Back11_16520</name>
</gene>
<accession>A0A3G9IN55</accession>
<keyword evidence="2 4" id="KW-0575">Peroxidase</keyword>
<dbReference type="PROSITE" id="PS51352">
    <property type="entry name" value="THIOREDOXIN_2"/>
    <property type="match status" value="1"/>
</dbReference>
<dbReference type="PROSITE" id="PS51355">
    <property type="entry name" value="GLUTATHIONE_PEROXID_3"/>
    <property type="match status" value="1"/>
</dbReference>
<dbReference type="FunFam" id="3.40.30.10:FF:000010">
    <property type="entry name" value="Glutathione peroxidase"/>
    <property type="match status" value="1"/>
</dbReference>
<dbReference type="InterPro" id="IPR013766">
    <property type="entry name" value="Thioredoxin_domain"/>
</dbReference>
<dbReference type="Pfam" id="PF00255">
    <property type="entry name" value="GSHPx"/>
    <property type="match status" value="1"/>
</dbReference>
<dbReference type="InterPro" id="IPR029760">
    <property type="entry name" value="GPX_CS"/>
</dbReference>
<keyword evidence="3 4" id="KW-0560">Oxidoreductase</keyword>
<dbReference type="PROSITE" id="PS00763">
    <property type="entry name" value="GLUTATHIONE_PEROXID_2"/>
    <property type="match status" value="1"/>
</dbReference>
<comment type="similarity">
    <text evidence="1 4">Belongs to the glutathione peroxidase family.</text>
</comment>
<dbReference type="InterPro" id="IPR036249">
    <property type="entry name" value="Thioredoxin-like_sf"/>
</dbReference>
<dbReference type="Gene3D" id="3.40.30.10">
    <property type="entry name" value="Glutaredoxin"/>
    <property type="match status" value="1"/>
</dbReference>
<dbReference type="InterPro" id="IPR000889">
    <property type="entry name" value="Glutathione_peroxidase"/>
</dbReference>
<dbReference type="RefSeq" id="WP_125655247.1">
    <property type="nucleotide sequence ID" value="NZ_AP019308.1"/>
</dbReference>
<evidence type="ECO:0000256" key="3">
    <source>
        <dbReference type="ARBA" id="ARBA00023002"/>
    </source>
</evidence>
<evidence type="ECO:0000256" key="1">
    <source>
        <dbReference type="ARBA" id="ARBA00006926"/>
    </source>
</evidence>
<protein>
    <recommendedName>
        <fullName evidence="4">Glutathione peroxidase</fullName>
    </recommendedName>
</protein>
<dbReference type="EMBL" id="AP019308">
    <property type="protein sequence ID" value="BBH20307.1"/>
    <property type="molecule type" value="Genomic_DNA"/>
</dbReference>
<dbReference type="GO" id="GO:0034599">
    <property type="term" value="P:cellular response to oxidative stress"/>
    <property type="evidence" value="ECO:0007669"/>
    <property type="project" value="TreeGrafter"/>
</dbReference>